<dbReference type="GO" id="GO:0022900">
    <property type="term" value="P:electron transport chain"/>
    <property type="evidence" value="ECO:0007669"/>
    <property type="project" value="InterPro"/>
</dbReference>
<evidence type="ECO:0000256" key="2">
    <source>
        <dbReference type="ARBA" id="ARBA00004298"/>
    </source>
</evidence>
<comment type="similarity">
    <text evidence="3">Belongs to the complex I NDUFB3 subunit family.</text>
</comment>
<dbReference type="GO" id="GO:0005743">
    <property type="term" value="C:mitochondrial inner membrane"/>
    <property type="evidence" value="ECO:0007669"/>
    <property type="project" value="UniProtKB-SubCell"/>
</dbReference>
<dbReference type="PANTHER" id="PTHR15082">
    <property type="entry name" value="NADH-UBIQUINONE OXIDOREDUCTASE B12 SUBUNIT"/>
    <property type="match status" value="1"/>
</dbReference>
<dbReference type="AlphaFoldDB" id="A0A4U0UYQ7"/>
<dbReference type="GO" id="GO:0032981">
    <property type="term" value="P:mitochondrial respiratory chain complex I assembly"/>
    <property type="evidence" value="ECO:0007669"/>
    <property type="project" value="TreeGrafter"/>
</dbReference>
<sequence length="85" mass="9235">MSTHKANLTGFSPRKLAAAAGQPAKDPWARNEAWRYSGPFTRGNRFRGAFPGFGIAVVAFAGYMVYEQVFLTSAHDTHGAAAEHH</sequence>
<feature type="region of interest" description="Disordered" evidence="12">
    <location>
        <begin position="1"/>
        <end position="24"/>
    </location>
</feature>
<evidence type="ECO:0000256" key="12">
    <source>
        <dbReference type="SAM" id="MobiDB-lite"/>
    </source>
</evidence>
<reference evidence="14 15" key="1">
    <citation type="submission" date="2017-03" db="EMBL/GenBank/DDBJ databases">
        <title>Genomes of endolithic fungi from Antarctica.</title>
        <authorList>
            <person name="Coleine C."/>
            <person name="Masonjones S."/>
            <person name="Stajich J.E."/>
        </authorList>
    </citation>
    <scope>NUCLEOTIDE SEQUENCE [LARGE SCALE GENOMIC DNA]</scope>
    <source>
        <strain evidence="14 15">CCFEE 5311</strain>
    </source>
</reference>
<evidence type="ECO:0000256" key="3">
    <source>
        <dbReference type="ARBA" id="ARBA00005667"/>
    </source>
</evidence>
<keyword evidence="4" id="KW-0813">Transport</keyword>
<evidence type="ECO:0000256" key="1">
    <source>
        <dbReference type="ARBA" id="ARBA00003195"/>
    </source>
</evidence>
<evidence type="ECO:0000313" key="15">
    <source>
        <dbReference type="Proteomes" id="UP000310066"/>
    </source>
</evidence>
<proteinExistence type="inferred from homology"/>
<comment type="caution">
    <text evidence="14">The sequence shown here is derived from an EMBL/GenBank/DDBJ whole genome shotgun (WGS) entry which is preliminary data.</text>
</comment>
<dbReference type="Proteomes" id="UP000310066">
    <property type="component" value="Unassembled WGS sequence"/>
</dbReference>
<evidence type="ECO:0000256" key="8">
    <source>
        <dbReference type="ARBA" id="ARBA00022982"/>
    </source>
</evidence>
<evidence type="ECO:0000256" key="10">
    <source>
        <dbReference type="ARBA" id="ARBA00023128"/>
    </source>
</evidence>
<evidence type="ECO:0000256" key="9">
    <source>
        <dbReference type="ARBA" id="ARBA00022989"/>
    </source>
</evidence>
<keyword evidence="8" id="KW-0249">Electron transport</keyword>
<accession>A0A4U0UYQ7</accession>
<dbReference type="EMBL" id="NAJP01000029">
    <property type="protein sequence ID" value="TKA41163.1"/>
    <property type="molecule type" value="Genomic_DNA"/>
</dbReference>
<evidence type="ECO:0000256" key="13">
    <source>
        <dbReference type="SAM" id="Phobius"/>
    </source>
</evidence>
<evidence type="ECO:0008006" key="16">
    <source>
        <dbReference type="Google" id="ProtNLM"/>
    </source>
</evidence>
<dbReference type="InterPro" id="IPR012576">
    <property type="entry name" value="NDUFB3"/>
</dbReference>
<evidence type="ECO:0000256" key="5">
    <source>
        <dbReference type="ARBA" id="ARBA00022660"/>
    </source>
</evidence>
<protein>
    <recommendedName>
        <fullName evidence="16">NADH-ubiquinone oxidoreductase B12 subunit</fullName>
    </recommendedName>
</protein>
<evidence type="ECO:0000256" key="6">
    <source>
        <dbReference type="ARBA" id="ARBA00022692"/>
    </source>
</evidence>
<keyword evidence="11 13" id="KW-0472">Membrane</keyword>
<evidence type="ECO:0000256" key="11">
    <source>
        <dbReference type="ARBA" id="ARBA00023136"/>
    </source>
</evidence>
<evidence type="ECO:0000313" key="14">
    <source>
        <dbReference type="EMBL" id="TKA41163.1"/>
    </source>
</evidence>
<comment type="function">
    <text evidence="1">Accessory subunit of the mitochondrial membrane respiratory chain NADH dehydrogenase (Complex I), that is believed not to be involved in catalysis. Complex I functions in the transfer of electrons from NADH to the respiratory chain. The immediate electron acceptor for the enzyme is believed to be ubiquinone.</text>
</comment>
<keyword evidence="6 13" id="KW-0812">Transmembrane</keyword>
<dbReference type="Pfam" id="PF08122">
    <property type="entry name" value="NDUF_B12"/>
    <property type="match status" value="1"/>
</dbReference>
<organism evidence="14 15">
    <name type="scientific">Friedmanniomyces endolithicus</name>
    <dbReference type="NCBI Taxonomy" id="329885"/>
    <lineage>
        <taxon>Eukaryota</taxon>
        <taxon>Fungi</taxon>
        <taxon>Dikarya</taxon>
        <taxon>Ascomycota</taxon>
        <taxon>Pezizomycotina</taxon>
        <taxon>Dothideomycetes</taxon>
        <taxon>Dothideomycetidae</taxon>
        <taxon>Mycosphaerellales</taxon>
        <taxon>Teratosphaeriaceae</taxon>
        <taxon>Friedmanniomyces</taxon>
    </lineage>
</organism>
<evidence type="ECO:0000256" key="7">
    <source>
        <dbReference type="ARBA" id="ARBA00022792"/>
    </source>
</evidence>
<keyword evidence="10" id="KW-0496">Mitochondrion</keyword>
<feature type="compositionally biased region" description="Polar residues" evidence="12">
    <location>
        <begin position="1"/>
        <end position="10"/>
    </location>
</feature>
<feature type="transmembrane region" description="Helical" evidence="13">
    <location>
        <begin position="48"/>
        <end position="66"/>
    </location>
</feature>
<dbReference type="PANTHER" id="PTHR15082:SF2">
    <property type="entry name" value="NADH DEHYDROGENASE [UBIQUINONE] 1 BETA SUBCOMPLEX SUBUNIT 3"/>
    <property type="match status" value="1"/>
</dbReference>
<gene>
    <name evidence="14" type="ORF">B0A54_07685</name>
</gene>
<dbReference type="STRING" id="329885.A0A4U0UYQ7"/>
<evidence type="ECO:0000256" key="4">
    <source>
        <dbReference type="ARBA" id="ARBA00022448"/>
    </source>
</evidence>
<keyword evidence="9 13" id="KW-1133">Transmembrane helix</keyword>
<dbReference type="OrthoDB" id="521512at2759"/>
<keyword evidence="7" id="KW-0999">Mitochondrion inner membrane</keyword>
<keyword evidence="5" id="KW-0679">Respiratory chain</keyword>
<name>A0A4U0UYQ7_9PEZI</name>
<comment type="subcellular location">
    <subcellularLocation>
        <location evidence="2">Mitochondrion inner membrane</location>
        <topology evidence="2">Single-pass membrane protein</topology>
        <orientation evidence="2">Matrix side</orientation>
    </subcellularLocation>
</comment>